<evidence type="ECO:0000256" key="1">
    <source>
        <dbReference type="SAM" id="Phobius"/>
    </source>
</evidence>
<dbReference type="EMBL" id="JAAGMP010000548">
    <property type="protein sequence ID" value="NEC18852.1"/>
    <property type="molecule type" value="Genomic_DNA"/>
</dbReference>
<organism evidence="2 3">
    <name type="scientific">Streptomyces parvus</name>
    <dbReference type="NCBI Taxonomy" id="66428"/>
    <lineage>
        <taxon>Bacteria</taxon>
        <taxon>Bacillati</taxon>
        <taxon>Actinomycetota</taxon>
        <taxon>Actinomycetes</taxon>
        <taxon>Kitasatosporales</taxon>
        <taxon>Streptomycetaceae</taxon>
        <taxon>Streptomyces</taxon>
    </lineage>
</organism>
<dbReference type="Proteomes" id="UP000469670">
    <property type="component" value="Unassembled WGS sequence"/>
</dbReference>
<keyword evidence="1" id="KW-1133">Transmembrane helix</keyword>
<accession>A0A7K3RVT6</accession>
<feature type="transmembrane region" description="Helical" evidence="1">
    <location>
        <begin position="12"/>
        <end position="45"/>
    </location>
</feature>
<keyword evidence="1" id="KW-0472">Membrane</keyword>
<sequence>MDRTSSRRPWWVWPLVFCVLVAVLVLLDAAWYVAIPVVFAVSVGFEWAWDRYANWRANRSHGANGPGGR</sequence>
<evidence type="ECO:0000313" key="3">
    <source>
        <dbReference type="Proteomes" id="UP000469670"/>
    </source>
</evidence>
<proteinExistence type="predicted"/>
<dbReference type="RefSeq" id="WP_164201826.1">
    <property type="nucleotide sequence ID" value="NZ_JAAGMP010000548.1"/>
</dbReference>
<comment type="caution">
    <text evidence="2">The sequence shown here is derived from an EMBL/GenBank/DDBJ whole genome shotgun (WGS) entry which is preliminary data.</text>
</comment>
<keyword evidence="1" id="KW-0812">Transmembrane</keyword>
<dbReference type="AlphaFoldDB" id="A0A7K3RVT6"/>
<evidence type="ECO:0000313" key="2">
    <source>
        <dbReference type="EMBL" id="NEC18852.1"/>
    </source>
</evidence>
<name>A0A7K3RVT6_9ACTN</name>
<reference evidence="2 3" key="1">
    <citation type="submission" date="2020-01" db="EMBL/GenBank/DDBJ databases">
        <title>Insect and environment-associated Actinomycetes.</title>
        <authorList>
            <person name="Currrie C."/>
            <person name="Chevrette M."/>
            <person name="Carlson C."/>
            <person name="Stubbendieck R."/>
            <person name="Wendt-Pienkowski E."/>
        </authorList>
    </citation>
    <scope>NUCLEOTIDE SEQUENCE [LARGE SCALE GENOMIC DNA]</scope>
    <source>
        <strain evidence="2 3">SID7590</strain>
    </source>
</reference>
<protein>
    <submittedName>
        <fullName evidence="2">Uncharacterized protein</fullName>
    </submittedName>
</protein>
<gene>
    <name evidence="2" type="ORF">G3I50_11380</name>
</gene>